<evidence type="ECO:0000313" key="4">
    <source>
        <dbReference type="Proteomes" id="UP000308713"/>
    </source>
</evidence>
<reference evidence="3 4" key="1">
    <citation type="submission" date="2019-05" db="EMBL/GenBank/DDBJ databases">
        <title>Tamlana fucoidanivorans sp. nov., isolated from the surface of algae collected from Fujian province in China.</title>
        <authorList>
            <person name="Li J."/>
        </authorList>
    </citation>
    <scope>NUCLEOTIDE SEQUENCE [LARGE SCALE GENOMIC DNA]</scope>
    <source>
        <strain evidence="3 4">CW2-9</strain>
    </source>
</reference>
<dbReference type="SUPFAM" id="SSF54427">
    <property type="entry name" value="NTF2-like"/>
    <property type="match status" value="2"/>
</dbReference>
<dbReference type="InterPro" id="IPR032710">
    <property type="entry name" value="NTF2-like_dom_sf"/>
</dbReference>
<protein>
    <recommendedName>
        <fullName evidence="2">SnoaL-like domain-containing protein</fullName>
    </recommendedName>
</protein>
<dbReference type="Gene3D" id="3.10.450.50">
    <property type="match status" value="2"/>
</dbReference>
<dbReference type="PANTHER" id="PTHR41252:SF1">
    <property type="entry name" value="BLR2505 PROTEIN"/>
    <property type="match status" value="1"/>
</dbReference>
<dbReference type="Proteomes" id="UP000308713">
    <property type="component" value="Unassembled WGS sequence"/>
</dbReference>
<dbReference type="EMBL" id="VDCS01000011">
    <property type="protein sequence ID" value="TNJ43200.1"/>
    <property type="molecule type" value="Genomic_DNA"/>
</dbReference>
<feature type="domain" description="SnoaL-like" evidence="2">
    <location>
        <begin position="168"/>
        <end position="277"/>
    </location>
</feature>
<keyword evidence="4" id="KW-1185">Reference proteome</keyword>
<evidence type="ECO:0000259" key="2">
    <source>
        <dbReference type="Pfam" id="PF12680"/>
    </source>
</evidence>
<gene>
    <name evidence="3" type="ORF">FGF67_12665</name>
</gene>
<dbReference type="PANTHER" id="PTHR41252">
    <property type="entry name" value="BLR2505 PROTEIN"/>
    <property type="match status" value="1"/>
</dbReference>
<dbReference type="InterPro" id="IPR037401">
    <property type="entry name" value="SnoaL-like"/>
</dbReference>
<feature type="chain" id="PRO_5022988459" description="SnoaL-like domain-containing protein" evidence="1">
    <location>
        <begin position="21"/>
        <end position="293"/>
    </location>
</feature>
<comment type="caution">
    <text evidence="3">The sequence shown here is derived from an EMBL/GenBank/DDBJ whole genome shotgun (WGS) entry which is preliminary data.</text>
</comment>
<dbReference type="GO" id="GO:0030638">
    <property type="term" value="P:polyketide metabolic process"/>
    <property type="evidence" value="ECO:0007669"/>
    <property type="project" value="InterPro"/>
</dbReference>
<name>A0A5C4SIC6_9FLAO</name>
<sequence length="293" mass="33344">MKTLKHVPFLFMLIILSACNNSKVEQNITMYSNVWDNIVNQGQIDLINDTNFDTNITMISSPENVVGIKDFKAYYSNFITGFSEVEFSIENIFGQGDNLVKHWRFKGKHTGDFFGIPATGKSIDLTGVTIAKIKDGKIAQEQDFMDNLAFMSQLGIDPFLNPENVNIVRKLYTDFAAGKIDEAGAVMDENLIWMEAENFPYADKNPYQGFDAVLEGLFSRIAEEWEYWHAIDLEFHEMTNDKILVTGKYESKYKENGNAMNLQMAHLWTLKDGKIISFQQYADTKGIADVMAK</sequence>
<dbReference type="Pfam" id="PF07366">
    <property type="entry name" value="SnoaL"/>
    <property type="match status" value="1"/>
</dbReference>
<proteinExistence type="predicted"/>
<dbReference type="Pfam" id="PF12680">
    <property type="entry name" value="SnoaL_2"/>
    <property type="match status" value="1"/>
</dbReference>
<dbReference type="OrthoDB" id="7876517at2"/>
<evidence type="ECO:0000256" key="1">
    <source>
        <dbReference type="SAM" id="SignalP"/>
    </source>
</evidence>
<dbReference type="InterPro" id="IPR009959">
    <property type="entry name" value="Cyclase_SnoaL-like"/>
</dbReference>
<dbReference type="PROSITE" id="PS51257">
    <property type="entry name" value="PROKAR_LIPOPROTEIN"/>
    <property type="match status" value="1"/>
</dbReference>
<dbReference type="RefSeq" id="WP_139698117.1">
    <property type="nucleotide sequence ID" value="NZ_CP074074.1"/>
</dbReference>
<keyword evidence="1" id="KW-0732">Signal</keyword>
<organism evidence="3 4">
    <name type="scientific">Allotamlana fucoidanivorans</name>
    <dbReference type="NCBI Taxonomy" id="2583814"/>
    <lineage>
        <taxon>Bacteria</taxon>
        <taxon>Pseudomonadati</taxon>
        <taxon>Bacteroidota</taxon>
        <taxon>Flavobacteriia</taxon>
        <taxon>Flavobacteriales</taxon>
        <taxon>Flavobacteriaceae</taxon>
        <taxon>Allotamlana</taxon>
    </lineage>
</organism>
<evidence type="ECO:0000313" key="3">
    <source>
        <dbReference type="EMBL" id="TNJ43200.1"/>
    </source>
</evidence>
<accession>A0A5C4SIC6</accession>
<feature type="signal peptide" evidence="1">
    <location>
        <begin position="1"/>
        <end position="20"/>
    </location>
</feature>
<dbReference type="AlphaFoldDB" id="A0A5C4SIC6"/>